<gene>
    <name evidence="1" type="ORF">DdX_20988</name>
</gene>
<dbReference type="AlphaFoldDB" id="A0AAD4MHY5"/>
<dbReference type="Proteomes" id="UP001201812">
    <property type="component" value="Unassembled WGS sequence"/>
</dbReference>
<name>A0AAD4MHY5_9BILA</name>
<protein>
    <submittedName>
        <fullName evidence="1">Uncharacterized protein</fullName>
    </submittedName>
</protein>
<dbReference type="EMBL" id="JAKKPZ010000703">
    <property type="protein sequence ID" value="KAI1692877.1"/>
    <property type="molecule type" value="Genomic_DNA"/>
</dbReference>
<evidence type="ECO:0000313" key="1">
    <source>
        <dbReference type="EMBL" id="KAI1692877.1"/>
    </source>
</evidence>
<sequence>MSNRIEKDRNDFQVFNTDFNSSSPLTTGSWARRRYFGLRSWDITLGGKVQNIPMKTEHGMQLLQHWVDTMLGSFIATFADRRVLKAKPPTHD</sequence>
<accession>A0AAD4MHY5</accession>
<proteinExistence type="predicted"/>
<reference evidence="1" key="1">
    <citation type="submission" date="2022-01" db="EMBL/GenBank/DDBJ databases">
        <title>Genome Sequence Resource for Two Populations of Ditylenchus destructor, the Migratory Endoparasitic Phytonematode.</title>
        <authorList>
            <person name="Zhang H."/>
            <person name="Lin R."/>
            <person name="Xie B."/>
        </authorList>
    </citation>
    <scope>NUCLEOTIDE SEQUENCE</scope>
    <source>
        <strain evidence="1">BazhouSP</strain>
    </source>
</reference>
<comment type="caution">
    <text evidence="1">The sequence shown here is derived from an EMBL/GenBank/DDBJ whole genome shotgun (WGS) entry which is preliminary data.</text>
</comment>
<organism evidence="1 2">
    <name type="scientific">Ditylenchus destructor</name>
    <dbReference type="NCBI Taxonomy" id="166010"/>
    <lineage>
        <taxon>Eukaryota</taxon>
        <taxon>Metazoa</taxon>
        <taxon>Ecdysozoa</taxon>
        <taxon>Nematoda</taxon>
        <taxon>Chromadorea</taxon>
        <taxon>Rhabditida</taxon>
        <taxon>Tylenchina</taxon>
        <taxon>Tylenchomorpha</taxon>
        <taxon>Sphaerularioidea</taxon>
        <taxon>Anguinidae</taxon>
        <taxon>Anguininae</taxon>
        <taxon>Ditylenchus</taxon>
    </lineage>
</organism>
<keyword evidence="2" id="KW-1185">Reference proteome</keyword>
<evidence type="ECO:0000313" key="2">
    <source>
        <dbReference type="Proteomes" id="UP001201812"/>
    </source>
</evidence>